<dbReference type="VEuPathDB" id="VectorBase:AMIN003106"/>
<evidence type="ECO:0000256" key="7">
    <source>
        <dbReference type="ARBA" id="ARBA00023242"/>
    </source>
</evidence>
<keyword evidence="2" id="KW-0479">Metal-binding</keyword>
<dbReference type="SUPFAM" id="SSF57667">
    <property type="entry name" value="beta-beta-alpha zinc fingers"/>
    <property type="match status" value="4"/>
</dbReference>
<feature type="domain" description="C2H2-type" evidence="10">
    <location>
        <begin position="255"/>
        <end position="282"/>
    </location>
</feature>
<reference evidence="11" key="2">
    <citation type="submission" date="2020-05" db="UniProtKB">
        <authorList>
            <consortium name="EnsemblMetazoa"/>
        </authorList>
    </citation>
    <scope>IDENTIFICATION</scope>
    <source>
        <strain evidence="11">MINIMUS1</strain>
    </source>
</reference>
<dbReference type="Pfam" id="PF13912">
    <property type="entry name" value="zf-C2H2_6"/>
    <property type="match status" value="1"/>
</dbReference>
<dbReference type="FunFam" id="3.30.160.60:FF:000875">
    <property type="entry name" value="zinc finger protein 236 isoform X7"/>
    <property type="match status" value="1"/>
</dbReference>
<evidence type="ECO:0000256" key="2">
    <source>
        <dbReference type="ARBA" id="ARBA00022723"/>
    </source>
</evidence>
<dbReference type="EnsemblMetazoa" id="AMIN003106-RA">
    <property type="protein sequence ID" value="AMIN003106-PA"/>
    <property type="gene ID" value="AMIN003106"/>
</dbReference>
<accession>A0A182VYF6</accession>
<dbReference type="InterPro" id="IPR036236">
    <property type="entry name" value="Znf_C2H2_sf"/>
</dbReference>
<dbReference type="Proteomes" id="UP000075920">
    <property type="component" value="Unassembled WGS sequence"/>
</dbReference>
<evidence type="ECO:0000313" key="12">
    <source>
        <dbReference type="Proteomes" id="UP000075920"/>
    </source>
</evidence>
<evidence type="ECO:0000256" key="4">
    <source>
        <dbReference type="ARBA" id="ARBA00022771"/>
    </source>
</evidence>
<evidence type="ECO:0000259" key="10">
    <source>
        <dbReference type="PROSITE" id="PS50157"/>
    </source>
</evidence>
<keyword evidence="5" id="KW-0862">Zinc</keyword>
<keyword evidence="12" id="KW-1185">Reference proteome</keyword>
<dbReference type="GO" id="GO:0003677">
    <property type="term" value="F:DNA binding"/>
    <property type="evidence" value="ECO:0007669"/>
    <property type="project" value="UniProtKB-KW"/>
</dbReference>
<dbReference type="PROSITE" id="PS00028">
    <property type="entry name" value="ZINC_FINGER_C2H2_1"/>
    <property type="match status" value="7"/>
</dbReference>
<keyword evidence="4 8" id="KW-0863">Zinc-finger</keyword>
<dbReference type="GO" id="GO:0005634">
    <property type="term" value="C:nucleus"/>
    <property type="evidence" value="ECO:0007669"/>
    <property type="project" value="UniProtKB-SubCell"/>
</dbReference>
<feature type="domain" description="C2H2-type" evidence="10">
    <location>
        <begin position="311"/>
        <end position="339"/>
    </location>
</feature>
<dbReference type="PROSITE" id="PS50157">
    <property type="entry name" value="ZINC_FINGER_C2H2_2"/>
    <property type="match status" value="8"/>
</dbReference>
<keyword evidence="3" id="KW-0677">Repeat</keyword>
<feature type="domain" description="C2H2-type" evidence="10">
    <location>
        <begin position="344"/>
        <end position="375"/>
    </location>
</feature>
<dbReference type="Pfam" id="PF00096">
    <property type="entry name" value="zf-C2H2"/>
    <property type="match status" value="2"/>
</dbReference>
<dbReference type="InterPro" id="IPR013087">
    <property type="entry name" value="Znf_C2H2_type"/>
</dbReference>
<evidence type="ECO:0000256" key="3">
    <source>
        <dbReference type="ARBA" id="ARBA00022737"/>
    </source>
</evidence>
<dbReference type="PANTHER" id="PTHR24379:SF127">
    <property type="entry name" value="BLOODY FINGERS-RELATED"/>
    <property type="match status" value="1"/>
</dbReference>
<protein>
    <recommendedName>
        <fullName evidence="10">C2H2-type domain-containing protein</fullName>
    </recommendedName>
</protein>
<keyword evidence="6" id="KW-0238">DNA-binding</keyword>
<reference evidence="12" key="1">
    <citation type="submission" date="2013-03" db="EMBL/GenBank/DDBJ databases">
        <title>The Genome Sequence of Anopheles minimus MINIMUS1.</title>
        <authorList>
            <consortium name="The Broad Institute Genomics Platform"/>
            <person name="Neafsey D.E."/>
            <person name="Walton C."/>
            <person name="Walker B."/>
            <person name="Young S.K."/>
            <person name="Zeng Q."/>
            <person name="Gargeya S."/>
            <person name="Fitzgerald M."/>
            <person name="Haas B."/>
            <person name="Abouelleil A."/>
            <person name="Allen A.W."/>
            <person name="Alvarado L."/>
            <person name="Arachchi H.M."/>
            <person name="Berlin A.M."/>
            <person name="Chapman S.B."/>
            <person name="Gainer-Dewar J."/>
            <person name="Goldberg J."/>
            <person name="Griggs A."/>
            <person name="Gujja S."/>
            <person name="Hansen M."/>
            <person name="Howarth C."/>
            <person name="Imamovic A."/>
            <person name="Ireland A."/>
            <person name="Larimer J."/>
            <person name="McCowan C."/>
            <person name="Murphy C."/>
            <person name="Pearson M."/>
            <person name="Poon T.W."/>
            <person name="Priest M."/>
            <person name="Roberts A."/>
            <person name="Saif S."/>
            <person name="Shea T."/>
            <person name="Sisk P."/>
            <person name="Sykes S."/>
            <person name="Wortman J."/>
            <person name="Nusbaum C."/>
            <person name="Birren B."/>
        </authorList>
    </citation>
    <scope>NUCLEOTIDE SEQUENCE [LARGE SCALE GENOMIC DNA]</scope>
    <source>
        <strain evidence="12">MINIMUS1</strain>
    </source>
</reference>
<feature type="domain" description="C2H2-type" evidence="10">
    <location>
        <begin position="421"/>
        <end position="448"/>
    </location>
</feature>
<evidence type="ECO:0000256" key="9">
    <source>
        <dbReference type="SAM" id="MobiDB-lite"/>
    </source>
</evidence>
<feature type="region of interest" description="Disordered" evidence="9">
    <location>
        <begin position="173"/>
        <end position="195"/>
    </location>
</feature>
<comment type="subcellular location">
    <subcellularLocation>
        <location evidence="1">Nucleus</location>
    </subcellularLocation>
</comment>
<dbReference type="GO" id="GO:0000122">
    <property type="term" value="P:negative regulation of transcription by RNA polymerase II"/>
    <property type="evidence" value="ECO:0007669"/>
    <property type="project" value="UniProtKB-ARBA"/>
</dbReference>
<keyword evidence="7" id="KW-0539">Nucleus</keyword>
<feature type="domain" description="C2H2-type" evidence="10">
    <location>
        <begin position="227"/>
        <end position="254"/>
    </location>
</feature>
<dbReference type="STRING" id="112268.A0A182VYF6"/>
<feature type="domain" description="C2H2-type" evidence="10">
    <location>
        <begin position="393"/>
        <end position="420"/>
    </location>
</feature>
<feature type="compositionally biased region" description="Polar residues" evidence="9">
    <location>
        <begin position="182"/>
        <end position="195"/>
    </location>
</feature>
<evidence type="ECO:0000256" key="6">
    <source>
        <dbReference type="ARBA" id="ARBA00023125"/>
    </source>
</evidence>
<proteinExistence type="predicted"/>
<sequence>MSLVLSATGPKKCIICLQHASTMVPLSTEVDIDGVAMNCGTMYGRFTGIQYEIARLAKERLLHLCLACLTQLSTCYLFQRKAIESADSIFASAIKIQEHPIVEKLTVEYLDVANEELKDHTSNYVEEDDVIEDTNLDHNSAYASDEEVPSSDEIKDLKEANVCTGDEELLSFEPDTPEDNVQPHNEQTVPETSKPSCNECTRLAGNVTFFRKHFVKSHCLKTAGDRYQCTVCLGNFKFLRSFIRHTRTHQGSKRYACQFCPKSFHYSHHLQAHERMHTKEKPYACSKCSKAFVSRERLGAHEETHGTEHRFECELCSARFKTRQNLNKHNLTQHDRPVAKFRSFKCDQCGKVMLSQSAVTYHKQHPCVTHRQVNSEQRTTKIVQHINPTNRKYHCDVCGTQFNQTIELKRHKLIHEGTRPFKCEVCNCTFRQKGTLTTHMRTHTDEKPYECYHCPARFRSAGSRRSHYMRQHANDDTAT</sequence>
<evidence type="ECO:0000313" key="11">
    <source>
        <dbReference type="EnsemblMetazoa" id="AMIN003106-PA"/>
    </source>
</evidence>
<feature type="domain" description="C2H2-type" evidence="10">
    <location>
        <begin position="449"/>
        <end position="477"/>
    </location>
</feature>
<dbReference type="Gene3D" id="3.30.160.60">
    <property type="entry name" value="Classic Zinc Finger"/>
    <property type="match status" value="7"/>
</dbReference>
<dbReference type="PANTHER" id="PTHR24379">
    <property type="entry name" value="KRAB AND ZINC FINGER DOMAIN-CONTAINING"/>
    <property type="match status" value="1"/>
</dbReference>
<dbReference type="SMART" id="SM00355">
    <property type="entry name" value="ZnF_C2H2"/>
    <property type="match status" value="9"/>
</dbReference>
<evidence type="ECO:0000256" key="1">
    <source>
        <dbReference type="ARBA" id="ARBA00004123"/>
    </source>
</evidence>
<dbReference type="FunFam" id="3.30.160.60:FF:001465">
    <property type="entry name" value="Zinc finger protein 560"/>
    <property type="match status" value="1"/>
</dbReference>
<organism evidence="11 12">
    <name type="scientific">Anopheles minimus</name>
    <dbReference type="NCBI Taxonomy" id="112268"/>
    <lineage>
        <taxon>Eukaryota</taxon>
        <taxon>Metazoa</taxon>
        <taxon>Ecdysozoa</taxon>
        <taxon>Arthropoda</taxon>
        <taxon>Hexapoda</taxon>
        <taxon>Insecta</taxon>
        <taxon>Pterygota</taxon>
        <taxon>Neoptera</taxon>
        <taxon>Endopterygota</taxon>
        <taxon>Diptera</taxon>
        <taxon>Nematocera</taxon>
        <taxon>Culicoidea</taxon>
        <taxon>Culicidae</taxon>
        <taxon>Anophelinae</taxon>
        <taxon>Anopheles</taxon>
    </lineage>
</organism>
<dbReference type="GO" id="GO:0008270">
    <property type="term" value="F:zinc ion binding"/>
    <property type="evidence" value="ECO:0007669"/>
    <property type="project" value="UniProtKB-KW"/>
</dbReference>
<evidence type="ECO:0000256" key="8">
    <source>
        <dbReference type="PROSITE-ProRule" id="PRU00042"/>
    </source>
</evidence>
<feature type="domain" description="C2H2-type" evidence="10">
    <location>
        <begin position="283"/>
        <end position="310"/>
    </location>
</feature>
<name>A0A182VYF6_9DIPT</name>
<dbReference type="AlphaFoldDB" id="A0A182VYF6"/>
<evidence type="ECO:0000256" key="5">
    <source>
        <dbReference type="ARBA" id="ARBA00022833"/>
    </source>
</evidence>